<feature type="binding site" evidence="13">
    <location>
        <position position="148"/>
    </location>
    <ligand>
        <name>Zn(2+)</name>
        <dbReference type="ChEBI" id="CHEBI:29105"/>
        <label>2</label>
    </ligand>
</feature>
<gene>
    <name evidence="13" type="primary">rpo1N</name>
    <name evidence="13" type="synonym">rpoA1</name>
    <name evidence="16" type="ORF">SAMN05216439_0110</name>
</gene>
<dbReference type="InterPro" id="IPR007081">
    <property type="entry name" value="RNA_pol_Rpb1_5"/>
</dbReference>
<comment type="cofactor">
    <cofactor evidence="13">
        <name>Zn(2+)</name>
        <dbReference type="ChEBI" id="CHEBI:29105"/>
    </cofactor>
    <text evidence="13">Binds at least 2 Zn(2+) per subunit.</text>
</comment>
<dbReference type="InterPro" id="IPR007066">
    <property type="entry name" value="RNA_pol_Rpb1_3"/>
</dbReference>
<dbReference type="PANTHER" id="PTHR19376:SF32">
    <property type="entry name" value="DNA-DIRECTED RNA POLYMERASE III SUBUNIT RPC1"/>
    <property type="match status" value="1"/>
</dbReference>
<evidence type="ECO:0000256" key="14">
    <source>
        <dbReference type="RuleBase" id="RU004279"/>
    </source>
</evidence>
<dbReference type="Pfam" id="PF04998">
    <property type="entry name" value="RNA_pol_Rpb1_5"/>
    <property type="match status" value="1"/>
</dbReference>
<dbReference type="AlphaFoldDB" id="A0A1H7N257"/>
<dbReference type="Pfam" id="PF04997">
    <property type="entry name" value="RNA_pol_Rpb1_1"/>
    <property type="match status" value="1"/>
</dbReference>
<evidence type="ECO:0000256" key="1">
    <source>
        <dbReference type="ARBA" id="ARBA00006460"/>
    </source>
</evidence>
<keyword evidence="4 13" id="KW-0808">Transferase</keyword>
<dbReference type="GO" id="GO:0008270">
    <property type="term" value="F:zinc ion binding"/>
    <property type="evidence" value="ECO:0007669"/>
    <property type="project" value="UniProtKB-UniRule"/>
</dbReference>
<dbReference type="InterPro" id="IPR038120">
    <property type="entry name" value="Rpb1_funnel_sf"/>
</dbReference>
<feature type="binding site" evidence="13">
    <location>
        <position position="60"/>
    </location>
    <ligand>
        <name>Zn(2+)</name>
        <dbReference type="ChEBI" id="CHEBI:29105"/>
        <label>1</label>
    </ligand>
</feature>
<feature type="binding site" evidence="13">
    <location>
        <position position="73"/>
    </location>
    <ligand>
        <name>Zn(2+)</name>
        <dbReference type="ChEBI" id="CHEBI:29105"/>
        <label>1</label>
    </ligand>
</feature>
<dbReference type="Proteomes" id="UP000199506">
    <property type="component" value="Unassembled WGS sequence"/>
</dbReference>
<dbReference type="InterPro" id="IPR044893">
    <property type="entry name" value="RNA_pol_Rpb1_clamp_domain"/>
</dbReference>
<keyword evidence="5 13" id="KW-0548">Nucleotidyltransferase</keyword>
<dbReference type="GO" id="GO:0000287">
    <property type="term" value="F:magnesium ion binding"/>
    <property type="evidence" value="ECO:0007669"/>
    <property type="project" value="UniProtKB-UniRule"/>
</dbReference>
<sequence>MKAFIKKIQRINFGLMSPEDIRKMSVVTVEYPDTYGDDGFPIDKGLMDPHLGIIDPSLVCRTCGSKGGVCQGHFGSIELARPVIHVGFGDVIHKILRSTCNECGRTLLTDEEIEEYTQKILELKAQNESISGILKEIYDAAKKDGEECPHCGTIQDKIVLDKPVSIVQRIDPLFEFKKVFYETASSDSITIEEIGPMAREIVENKEELFQNKLLINSNLLERLCERLHDVDYIINILDLEDEDGSYEVNNTRLNNIFKTAISDNNLTEDYKLTASEVRERLERISDEDSFVLGVNPEVARPEWLVLTVLPVPPVTVRPSIILDTGERSEDDLTHKLVDILRINQRLLENMEAGAPQLIVEDLWELLQYHVTTYFDNEASGVPPARHRSGRPLKTLTQRLKGKEGRFRSNLSGKRVNFSARTVISPDPNISINEVGVPEMIAKEVTVPVHVNEWNMDEMRTYIENGQDVHPGANYVINGDRKRRVTDETKEYILETLEPGVIIERHLKDGDMVLFNRQPSLHRMSMMAHEVRVLPYKTFRLNLCVCPPYNADFDGDEMNMHVFQTDESRAEAKSLMRVQEHILSPRFGGPIIGAIHDHISGAYLLTRDGVEFSEEQALQIIRKSHLKIPEFKSNQWILKYDSNGNEDSFIYKEKGEKWTGKELFSLLLPNDLNLSYSAEISKCPVVYPPEDAEVVIKNGILIQGVIDESAYGSFSGKILDKIVKEYGPGRAKEFLDRSTDLAICGIMKTGITTSLNDEEIPEEAQDRINEHLQNKMDEVDKLVEAYEEGYLEALPGRSLEETLEMKIMQVLGEARDMSGQIAEHYLNMGKQYPDDPYDHVMAVENHSVVMARTGARASMLNLTQITACVGQQAVRGGRIERGYINRTLPHFKKGELGAKAKGFVHSSYKSGLDPIEFFFHAMGGREGLVDTAIRTAQSGYMQRRLVNALQDLQVKSTGLVTDNQGNVIQTMFGEDGVDPAKSDFGKPANLDKLIDEIRMEGK</sequence>
<dbReference type="Gene3D" id="6.20.50.80">
    <property type="match status" value="1"/>
</dbReference>
<organism evidence="16 17">
    <name type="scientific">Methanobrevibacter gottschalkii</name>
    <dbReference type="NCBI Taxonomy" id="190974"/>
    <lineage>
        <taxon>Archaea</taxon>
        <taxon>Methanobacteriati</taxon>
        <taxon>Methanobacteriota</taxon>
        <taxon>Methanomada group</taxon>
        <taxon>Methanobacteria</taxon>
        <taxon>Methanobacteriales</taxon>
        <taxon>Methanobacteriaceae</taxon>
        <taxon>Methanobrevibacter</taxon>
    </lineage>
</organism>
<dbReference type="Pfam" id="PF00623">
    <property type="entry name" value="RNA_pol_Rpb1_2"/>
    <property type="match status" value="1"/>
</dbReference>
<evidence type="ECO:0000256" key="12">
    <source>
        <dbReference type="ARBA" id="ARBA00053389"/>
    </source>
</evidence>
<feature type="binding site" evidence="13">
    <location>
        <position position="555"/>
    </location>
    <ligand>
        <name>Mg(2+)</name>
        <dbReference type="ChEBI" id="CHEBI:18420"/>
    </ligand>
</feature>
<feature type="binding site" evidence="13">
    <location>
        <position position="551"/>
    </location>
    <ligand>
        <name>Mg(2+)</name>
        <dbReference type="ChEBI" id="CHEBI:18420"/>
    </ligand>
</feature>
<evidence type="ECO:0000256" key="7">
    <source>
        <dbReference type="ARBA" id="ARBA00022833"/>
    </source>
</evidence>
<evidence type="ECO:0000256" key="8">
    <source>
        <dbReference type="ARBA" id="ARBA00022842"/>
    </source>
</evidence>
<keyword evidence="6 13" id="KW-0479">Metal-binding</keyword>
<dbReference type="GO" id="GO:0003899">
    <property type="term" value="F:DNA-directed RNA polymerase activity"/>
    <property type="evidence" value="ECO:0007669"/>
    <property type="project" value="UniProtKB-UniRule"/>
</dbReference>
<dbReference type="GO" id="GO:0006351">
    <property type="term" value="P:DNA-templated transcription"/>
    <property type="evidence" value="ECO:0007669"/>
    <property type="project" value="UniProtKB-UniRule"/>
</dbReference>
<evidence type="ECO:0000256" key="13">
    <source>
        <dbReference type="HAMAP-Rule" id="MF_00863"/>
    </source>
</evidence>
<comment type="function">
    <text evidence="12 13">DNA-dependent RNA polymerase (RNAP) catalyzes the transcription of DNA into RNA using the four ribonucleoside triphosphates as substrates. Forms the clamp head domain.</text>
</comment>
<comment type="subcellular location">
    <subcellularLocation>
        <location evidence="13">Cytoplasm</location>
    </subcellularLocation>
</comment>
<feature type="binding site" evidence="13">
    <location>
        <position position="63"/>
    </location>
    <ligand>
        <name>Zn(2+)</name>
        <dbReference type="ChEBI" id="CHEBI:29105"/>
        <label>1</label>
    </ligand>
</feature>
<dbReference type="PANTHER" id="PTHR19376">
    <property type="entry name" value="DNA-DIRECTED RNA POLYMERASE"/>
    <property type="match status" value="1"/>
</dbReference>
<dbReference type="RefSeq" id="WP_091699702.1">
    <property type="nucleotide sequence ID" value="NZ_FOAK01000011.1"/>
</dbReference>
<dbReference type="Gene3D" id="3.30.1490.180">
    <property type="entry name" value="RNA polymerase ii"/>
    <property type="match status" value="1"/>
</dbReference>
<feature type="binding site" evidence="13">
    <location>
        <position position="100"/>
    </location>
    <ligand>
        <name>Zn(2+)</name>
        <dbReference type="ChEBI" id="CHEBI:29105"/>
        <label>2</label>
    </ligand>
</feature>
<dbReference type="InterPro" id="IPR007080">
    <property type="entry name" value="RNA_pol_Rpb1_1"/>
</dbReference>
<evidence type="ECO:0000256" key="3">
    <source>
        <dbReference type="ARBA" id="ARBA00022490"/>
    </source>
</evidence>
<feature type="domain" description="RNA polymerase N-terminal" evidence="15">
    <location>
        <begin position="302"/>
        <end position="605"/>
    </location>
</feature>
<dbReference type="GO" id="GO:0005737">
    <property type="term" value="C:cytoplasm"/>
    <property type="evidence" value="ECO:0007669"/>
    <property type="project" value="UniProtKB-SubCell"/>
</dbReference>
<dbReference type="InterPro" id="IPR007083">
    <property type="entry name" value="RNA_pol_Rpb1_4"/>
</dbReference>
<evidence type="ECO:0000259" key="15">
    <source>
        <dbReference type="SMART" id="SM00663"/>
    </source>
</evidence>
<dbReference type="FunFam" id="2.40.40.20:FF:000019">
    <property type="entry name" value="DNA-directed RNA polymerase II subunit RPB1"/>
    <property type="match status" value="1"/>
</dbReference>
<evidence type="ECO:0000313" key="16">
    <source>
        <dbReference type="EMBL" id="SEL17401.1"/>
    </source>
</evidence>
<dbReference type="InterPro" id="IPR000722">
    <property type="entry name" value="RNA_pol_asu"/>
</dbReference>
<dbReference type="EC" id="2.7.7.6" evidence="13"/>
<dbReference type="Gene3D" id="6.10.250.2940">
    <property type="match status" value="1"/>
</dbReference>
<keyword evidence="9 13" id="KW-0238">DNA-binding</keyword>
<dbReference type="EMBL" id="FOAK01000011">
    <property type="protein sequence ID" value="SEL17401.1"/>
    <property type="molecule type" value="Genomic_DNA"/>
</dbReference>
<proteinExistence type="inferred from homology"/>
<dbReference type="NCBIfam" id="NF006336">
    <property type="entry name" value="PRK08566.1"/>
    <property type="match status" value="1"/>
</dbReference>
<dbReference type="Gene3D" id="2.40.40.20">
    <property type="match status" value="1"/>
</dbReference>
<dbReference type="InterPro" id="IPR006592">
    <property type="entry name" value="RNA_pol_N"/>
</dbReference>
<keyword evidence="3 13" id="KW-0963">Cytoplasm</keyword>
<dbReference type="InterPro" id="IPR012758">
    <property type="entry name" value="RPO1N"/>
</dbReference>
<dbReference type="SMART" id="SM00663">
    <property type="entry name" value="RPOLA_N"/>
    <property type="match status" value="1"/>
</dbReference>
<dbReference type="Gene3D" id="1.10.132.30">
    <property type="match status" value="1"/>
</dbReference>
<comment type="function">
    <text evidence="14">DNA-dependent RNA polymerase catalyzes the transcription of DNA into RNA using the four ribonucleoside triphosphates as substrates.</text>
</comment>
<comment type="subunit">
    <text evidence="13">Part of the RNA polymerase complex.</text>
</comment>
<dbReference type="HAMAP" id="MF_00863">
    <property type="entry name" value="RNApol_arch_Rpo1N"/>
    <property type="match status" value="1"/>
</dbReference>
<name>A0A1H7N257_9EURY</name>
<keyword evidence="2 13" id="KW-0240">DNA-directed RNA polymerase</keyword>
<reference evidence="16 17" key="1">
    <citation type="submission" date="2016-10" db="EMBL/GenBank/DDBJ databases">
        <authorList>
            <person name="de Groot N.N."/>
        </authorList>
    </citation>
    <scope>NUCLEOTIDE SEQUENCE [LARGE SCALE GENOMIC DNA]</scope>
    <source>
        <strain evidence="16 17">DSM 11978</strain>
    </source>
</reference>
<comment type="catalytic activity">
    <reaction evidence="11 13 14">
        <text>RNA(n) + a ribonucleoside 5'-triphosphate = RNA(n+1) + diphosphate</text>
        <dbReference type="Rhea" id="RHEA:21248"/>
        <dbReference type="Rhea" id="RHEA-COMP:14527"/>
        <dbReference type="Rhea" id="RHEA-COMP:17342"/>
        <dbReference type="ChEBI" id="CHEBI:33019"/>
        <dbReference type="ChEBI" id="CHEBI:61557"/>
        <dbReference type="ChEBI" id="CHEBI:140395"/>
        <dbReference type="EC" id="2.7.7.6"/>
    </reaction>
</comment>
<dbReference type="Pfam" id="PF04983">
    <property type="entry name" value="RNA_pol_Rpb1_3"/>
    <property type="match status" value="1"/>
</dbReference>
<feature type="binding site" evidence="13">
    <location>
        <position position="553"/>
    </location>
    <ligand>
        <name>Mg(2+)</name>
        <dbReference type="ChEBI" id="CHEBI:18420"/>
    </ligand>
</feature>
<feature type="binding site" evidence="13">
    <location>
        <position position="70"/>
    </location>
    <ligand>
        <name>Zn(2+)</name>
        <dbReference type="ChEBI" id="CHEBI:29105"/>
        <label>1</label>
    </ligand>
</feature>
<keyword evidence="7 13" id="KW-0862">Zinc</keyword>
<evidence type="ECO:0000256" key="5">
    <source>
        <dbReference type="ARBA" id="ARBA00022695"/>
    </source>
</evidence>
<dbReference type="GO" id="GO:0003677">
    <property type="term" value="F:DNA binding"/>
    <property type="evidence" value="ECO:0007669"/>
    <property type="project" value="UniProtKB-UniRule"/>
</dbReference>
<dbReference type="STRING" id="190974.SAMN05216439_0110"/>
<evidence type="ECO:0000256" key="4">
    <source>
        <dbReference type="ARBA" id="ARBA00022679"/>
    </source>
</evidence>
<dbReference type="GO" id="GO:0000428">
    <property type="term" value="C:DNA-directed RNA polymerase complex"/>
    <property type="evidence" value="ECO:0007669"/>
    <property type="project" value="UniProtKB-KW"/>
</dbReference>
<dbReference type="InterPro" id="IPR042102">
    <property type="entry name" value="RNA_pol_Rpb1_3_sf"/>
</dbReference>
<dbReference type="SUPFAM" id="SSF64484">
    <property type="entry name" value="beta and beta-prime subunits of DNA dependent RNA-polymerase"/>
    <property type="match status" value="1"/>
</dbReference>
<evidence type="ECO:0000256" key="2">
    <source>
        <dbReference type="ARBA" id="ARBA00022478"/>
    </source>
</evidence>
<accession>A0A1H7N257</accession>
<keyword evidence="8 13" id="KW-0460">Magnesium</keyword>
<comment type="cofactor">
    <cofactor evidence="13">
        <name>Mg(2+)</name>
        <dbReference type="ChEBI" id="CHEBI:18420"/>
    </cofactor>
</comment>
<dbReference type="Gene3D" id="1.10.274.100">
    <property type="entry name" value="RNA polymerase Rpb1, domain 3"/>
    <property type="match status" value="1"/>
</dbReference>
<dbReference type="CDD" id="cd02582">
    <property type="entry name" value="RNAP_archeal_A"/>
    <property type="match status" value="1"/>
</dbReference>
<dbReference type="InterPro" id="IPR045867">
    <property type="entry name" value="DNA-dir_RpoC_beta_prime"/>
</dbReference>
<protein>
    <recommendedName>
        <fullName evidence="13">DNA-directed RNA polymerase subunit Rpo1N</fullName>
        <ecNumber evidence="13">2.7.7.6</ecNumber>
    </recommendedName>
    <alternativeName>
        <fullName evidence="13">DNA-directed RNA polymerase subunit A'</fullName>
    </alternativeName>
</protein>
<dbReference type="Gene3D" id="4.10.860.120">
    <property type="entry name" value="RNA polymerase II, clamp domain"/>
    <property type="match status" value="2"/>
</dbReference>
<evidence type="ECO:0000256" key="11">
    <source>
        <dbReference type="ARBA" id="ARBA00048552"/>
    </source>
</evidence>
<evidence type="ECO:0000256" key="10">
    <source>
        <dbReference type="ARBA" id="ARBA00023163"/>
    </source>
</evidence>
<keyword evidence="10 13" id="KW-0804">Transcription</keyword>
<comment type="similarity">
    <text evidence="1 13 14">Belongs to the RNA polymerase beta' chain family.</text>
</comment>
<feature type="binding site" evidence="13">
    <location>
        <position position="151"/>
    </location>
    <ligand>
        <name>Zn(2+)</name>
        <dbReference type="ChEBI" id="CHEBI:29105"/>
        <label>2</label>
    </ligand>
</feature>
<evidence type="ECO:0000256" key="9">
    <source>
        <dbReference type="ARBA" id="ARBA00023125"/>
    </source>
</evidence>
<dbReference type="Pfam" id="PF05000">
    <property type="entry name" value="RNA_pol_Rpb1_4"/>
    <property type="match status" value="1"/>
</dbReference>
<evidence type="ECO:0000313" key="17">
    <source>
        <dbReference type="Proteomes" id="UP000199506"/>
    </source>
</evidence>
<dbReference type="NCBIfam" id="TIGR02390">
    <property type="entry name" value="RNA_pol_rpoA1"/>
    <property type="match status" value="1"/>
</dbReference>
<evidence type="ECO:0000256" key="6">
    <source>
        <dbReference type="ARBA" id="ARBA00022723"/>
    </source>
</evidence>
<feature type="binding site" evidence="13">
    <location>
        <position position="103"/>
    </location>
    <ligand>
        <name>Zn(2+)</name>
        <dbReference type="ChEBI" id="CHEBI:29105"/>
        <label>2</label>
    </ligand>
</feature>
<dbReference type="OrthoDB" id="371812at2157"/>